<sequence>MQIESLLQYILSYTRQDGKIQKTFNPVRNINKSKTKNI</sequence>
<gene>
    <name evidence="1" type="primary">Mlc2-RA</name>
</gene>
<accession>D3DN20</accession>
<dbReference type="AlphaFoldDB" id="D3DN20"/>
<proteinExistence type="evidence at transcript level"/>
<protein>
    <submittedName>
        <fullName evidence="1">RE66231p</fullName>
    </submittedName>
</protein>
<name>D3DN20_DROME</name>
<reference evidence="1" key="1">
    <citation type="submission" date="2010-02" db="EMBL/GenBank/DDBJ databases">
        <authorList>
            <person name="Carlson J."/>
            <person name="Booth B."/>
            <person name="Frise E."/>
            <person name="Park S."/>
            <person name="Wan K."/>
            <person name="Yu C."/>
            <person name="Celniker S."/>
        </authorList>
    </citation>
    <scope>NUCLEOTIDE SEQUENCE</scope>
    <source>
        <strain evidence="1">Berkeley</strain>
    </source>
</reference>
<organism evidence="1">
    <name type="scientific">Drosophila melanogaster</name>
    <name type="common">Fruit fly</name>
    <dbReference type="NCBI Taxonomy" id="7227"/>
    <lineage>
        <taxon>Eukaryota</taxon>
        <taxon>Metazoa</taxon>
        <taxon>Ecdysozoa</taxon>
        <taxon>Arthropoda</taxon>
        <taxon>Hexapoda</taxon>
        <taxon>Insecta</taxon>
        <taxon>Pterygota</taxon>
        <taxon>Neoptera</taxon>
        <taxon>Endopterygota</taxon>
        <taxon>Diptera</taxon>
        <taxon>Brachycera</taxon>
        <taxon>Muscomorpha</taxon>
        <taxon>Ephydroidea</taxon>
        <taxon>Drosophilidae</taxon>
        <taxon>Drosophila</taxon>
        <taxon>Sophophora</taxon>
    </lineage>
</organism>
<dbReference type="EMBL" id="BT120345">
    <property type="protein sequence ID" value="ADC55517.1"/>
    <property type="molecule type" value="mRNA"/>
</dbReference>
<evidence type="ECO:0000313" key="1">
    <source>
        <dbReference type="EMBL" id="ADC55517.1"/>
    </source>
</evidence>